<dbReference type="SUPFAM" id="SSF49879">
    <property type="entry name" value="SMAD/FHA domain"/>
    <property type="match status" value="1"/>
</dbReference>
<dbReference type="Gene3D" id="2.60.200.20">
    <property type="match status" value="1"/>
</dbReference>
<protein>
    <submittedName>
        <fullName evidence="2">Uncharacterized protein</fullName>
    </submittedName>
</protein>
<evidence type="ECO:0000313" key="2">
    <source>
        <dbReference type="EMBL" id="ARJ05084.1"/>
    </source>
</evidence>
<gene>
    <name evidence="2" type="ORF">B5808_07605</name>
</gene>
<feature type="compositionally biased region" description="Low complexity" evidence="1">
    <location>
        <begin position="50"/>
        <end position="59"/>
    </location>
</feature>
<organism evidence="2 3">
    <name type="scientific">Cnuibacter physcomitrellae</name>
    <dbReference type="NCBI Taxonomy" id="1619308"/>
    <lineage>
        <taxon>Bacteria</taxon>
        <taxon>Bacillati</taxon>
        <taxon>Actinomycetota</taxon>
        <taxon>Actinomycetes</taxon>
        <taxon>Micrococcales</taxon>
        <taxon>Microbacteriaceae</taxon>
        <taxon>Cnuibacter</taxon>
    </lineage>
</organism>
<evidence type="ECO:0000313" key="3">
    <source>
        <dbReference type="Proteomes" id="UP000192775"/>
    </source>
</evidence>
<dbReference type="Pfam" id="PF00498">
    <property type="entry name" value="FHA"/>
    <property type="match status" value="1"/>
</dbReference>
<proteinExistence type="predicted"/>
<dbReference type="AlphaFoldDB" id="A0A1X9LIS0"/>
<evidence type="ECO:0000256" key="1">
    <source>
        <dbReference type="SAM" id="MobiDB-lite"/>
    </source>
</evidence>
<dbReference type="InterPro" id="IPR008984">
    <property type="entry name" value="SMAD_FHA_dom_sf"/>
</dbReference>
<dbReference type="KEGG" id="cphy:B5808_07605"/>
<keyword evidence="3" id="KW-1185">Reference proteome</keyword>
<feature type="region of interest" description="Disordered" evidence="1">
    <location>
        <begin position="50"/>
        <end position="91"/>
    </location>
</feature>
<reference evidence="2 3" key="1">
    <citation type="submission" date="2017-04" db="EMBL/GenBank/DDBJ databases">
        <authorList>
            <person name="Afonso C.L."/>
            <person name="Miller P.J."/>
            <person name="Scott M.A."/>
            <person name="Spackman E."/>
            <person name="Goraichik I."/>
            <person name="Dimitrov K.M."/>
            <person name="Suarez D.L."/>
            <person name="Swayne D.E."/>
        </authorList>
    </citation>
    <scope>NUCLEOTIDE SEQUENCE [LARGE SCALE GENOMIC DNA]</scope>
    <source>
        <strain evidence="3">XA(T)</strain>
    </source>
</reference>
<sequence>MTLTEGALLCGECGTSALAPAPTLGDTARYDRRALRRSIAAQAAQAGRAAGVVPAAGGPRHAELPTTAIPTVERTREPAAPAPSASSPSYSADAVDPRVFSLAFSTGDTVRVSGHGLVGRNPTPAEGESFDYLVQIVDPDRSMSKTHLEFGVAEDGFWILDRGSANGTRIVEGDEVVDLDPGLRVVIYRGLRVELGDQYFDLH</sequence>
<dbReference type="RefSeq" id="WP_085019222.1">
    <property type="nucleotide sequence ID" value="NZ_BMHD01000001.1"/>
</dbReference>
<dbReference type="STRING" id="1619308.B5808_07605"/>
<name>A0A1X9LIS0_9MICO</name>
<dbReference type="InterPro" id="IPR000253">
    <property type="entry name" value="FHA_dom"/>
</dbReference>
<accession>A0A1X9LIS0</accession>
<dbReference type="EMBL" id="CP020715">
    <property type="protein sequence ID" value="ARJ05084.1"/>
    <property type="molecule type" value="Genomic_DNA"/>
</dbReference>
<dbReference type="PROSITE" id="PS50006">
    <property type="entry name" value="FHA_DOMAIN"/>
    <property type="match status" value="1"/>
</dbReference>
<dbReference type="Proteomes" id="UP000192775">
    <property type="component" value="Chromosome"/>
</dbReference>
<feature type="compositionally biased region" description="Low complexity" evidence="1">
    <location>
        <begin position="78"/>
        <end position="91"/>
    </location>
</feature>